<evidence type="ECO:0000313" key="6">
    <source>
        <dbReference type="Proteomes" id="UP000054632"/>
    </source>
</evidence>
<dbReference type="GO" id="GO:0005762">
    <property type="term" value="C:mitochondrial large ribosomal subunit"/>
    <property type="evidence" value="ECO:0007669"/>
    <property type="project" value="TreeGrafter"/>
</dbReference>
<evidence type="ECO:0000313" key="4">
    <source>
        <dbReference type="EMBL" id="KRZ10362.1"/>
    </source>
</evidence>
<dbReference type="InterPro" id="IPR036610">
    <property type="entry name" value="PEBP-like_sf"/>
</dbReference>
<keyword evidence="1" id="KW-0175">Coiled coil</keyword>
<reference evidence="6 7" key="1">
    <citation type="submission" date="2015-01" db="EMBL/GenBank/DDBJ databases">
        <title>Evolution of Trichinella species and genotypes.</title>
        <authorList>
            <person name="Korhonen P.K."/>
            <person name="Edoardo P."/>
            <person name="Giuseppe L.R."/>
            <person name="Gasser R.B."/>
        </authorList>
    </citation>
    <scope>NUCLEOTIDE SEQUENCE [LARGE SCALE GENOMIC DNA]</scope>
    <source>
        <strain evidence="3">ISS13</strain>
        <strain evidence="5">ISS176</strain>
        <strain evidence="4">ISS588</strain>
    </source>
</reference>
<dbReference type="Gene3D" id="3.90.280.10">
    <property type="entry name" value="PEBP-like"/>
    <property type="match status" value="1"/>
</dbReference>
<organism evidence="4 7">
    <name type="scientific">Trichinella pseudospiralis</name>
    <name type="common">Parasitic roundworm</name>
    <dbReference type="NCBI Taxonomy" id="6337"/>
    <lineage>
        <taxon>Eukaryota</taxon>
        <taxon>Metazoa</taxon>
        <taxon>Ecdysozoa</taxon>
        <taxon>Nematoda</taxon>
        <taxon>Enoplea</taxon>
        <taxon>Dorylaimia</taxon>
        <taxon>Trichinellida</taxon>
        <taxon>Trichinellidae</taxon>
        <taxon>Trichinella</taxon>
    </lineage>
</organism>
<dbReference type="EMBL" id="JYDV01000012">
    <property type="protein sequence ID" value="KRZ42916.1"/>
    <property type="molecule type" value="Genomic_DNA"/>
</dbReference>
<feature type="coiled-coil region" evidence="1">
    <location>
        <begin position="128"/>
        <end position="155"/>
    </location>
</feature>
<comment type="caution">
    <text evidence="4">The sequence shown here is derived from an EMBL/GenBank/DDBJ whole genome shotgun (WGS) entry which is preliminary data.</text>
</comment>
<evidence type="ECO:0000256" key="1">
    <source>
        <dbReference type="SAM" id="Coils"/>
    </source>
</evidence>
<dbReference type="SUPFAM" id="SSF49777">
    <property type="entry name" value="PEBP-like"/>
    <property type="match status" value="1"/>
</dbReference>
<dbReference type="AlphaFoldDB" id="A0A0V1HIF9"/>
<keyword evidence="2" id="KW-0732">Signal</keyword>
<feature type="chain" id="PRO_5010442941" evidence="2">
    <location>
        <begin position="19"/>
        <end position="483"/>
    </location>
</feature>
<dbReference type="Proteomes" id="UP000054632">
    <property type="component" value="Unassembled WGS sequence"/>
</dbReference>
<keyword evidence="4" id="KW-0687">Ribonucleoprotein</keyword>
<name>A0A0V1HIF9_TRIPS</name>
<dbReference type="Proteomes" id="UP000054805">
    <property type="component" value="Unassembled WGS sequence"/>
</dbReference>
<dbReference type="Proteomes" id="UP000054826">
    <property type="component" value="Unassembled WGS sequence"/>
</dbReference>
<evidence type="ECO:0000256" key="2">
    <source>
        <dbReference type="SAM" id="SignalP"/>
    </source>
</evidence>
<feature type="signal peptide" evidence="2">
    <location>
        <begin position="1"/>
        <end position="18"/>
    </location>
</feature>
<dbReference type="InterPro" id="IPR035810">
    <property type="entry name" value="PEBP_euk"/>
</dbReference>
<gene>
    <name evidence="4" type="primary">Mrpl38</name>
    <name evidence="3" type="ORF">T4A_3803</name>
    <name evidence="4" type="ORF">T4B_8043</name>
    <name evidence="5" type="ORF">T4C_831</name>
</gene>
<keyword evidence="4" id="KW-0689">Ribosomal protein</keyword>
<evidence type="ECO:0000313" key="5">
    <source>
        <dbReference type="EMBL" id="KRZ42916.1"/>
    </source>
</evidence>
<evidence type="ECO:0000313" key="7">
    <source>
        <dbReference type="Proteomes" id="UP000054805"/>
    </source>
</evidence>
<dbReference type="PANTHER" id="PTHR11362">
    <property type="entry name" value="PHOSPHATIDYLETHANOLAMINE-BINDING PROTEIN"/>
    <property type="match status" value="1"/>
</dbReference>
<dbReference type="CDD" id="cd00866">
    <property type="entry name" value="PEBP_euk"/>
    <property type="match status" value="1"/>
</dbReference>
<evidence type="ECO:0000313" key="3">
    <source>
        <dbReference type="EMBL" id="KRY66311.1"/>
    </source>
</evidence>
<protein>
    <submittedName>
        <fullName evidence="4">39S ribosomal protein L38, mitochondrial</fullName>
    </submittedName>
</protein>
<accession>A0A0V1HIF9</accession>
<proteinExistence type="predicted"/>
<dbReference type="PANTHER" id="PTHR11362:SF133">
    <property type="entry name" value="LARGE RIBOSOMAL SUBUNIT PROTEIN ML38"/>
    <property type="match status" value="1"/>
</dbReference>
<dbReference type="EMBL" id="JYDS01000366">
    <property type="protein sequence ID" value="KRZ10362.1"/>
    <property type="molecule type" value="Genomic_DNA"/>
</dbReference>
<sequence>MYVTYICLFLFISSKAVSMSGRSLKYADIYIKSARRALRTPRVGRPWRTRKLLNLTAFFRNRFYEIDRWYKARIEKPIVYPQLYVIQPEKHSKTLEERMKVSEFQTVEQQKINIGFHYESSIPSASPLSAAEKAELEQEARLRKLKLDLEAIEEENSQFSEPMLVKQMAEHYGIFRDLFHNLVYFYPIVPLKILFPVDNENAYRVYYGNILKPEELKSAPLVSFKAESNTYWTLMAVNLDGNPYENDKEVLHWFVSVKMRKFFISDPCFAKFYYFRFSCNIEAGQLETGEVISPYLQPLPFRGTGLHRVAFLLFKQTHPFLEHLSEFKEAVKADTLAGRSFSVSRFYKRSEDVITPAGLAFFQCEWDSSCTACFHDILNMKEPVYKYQWPAPYIPPQEYIPEEPQPFNEYLDKYRDVESIEKQLLMKRLSRSSAFQCDPEMPKYPNIFYKEEKLTVPSWLMLERYKENLGLGKYSSIYKNPID</sequence>
<keyword evidence="7" id="KW-1185">Reference proteome</keyword>
<dbReference type="EMBL" id="JYDR01000174">
    <property type="protein sequence ID" value="KRY66311.1"/>
    <property type="molecule type" value="Genomic_DNA"/>
</dbReference>